<evidence type="ECO:0000313" key="2">
    <source>
        <dbReference type="Proteomes" id="UP000430368"/>
    </source>
</evidence>
<proteinExistence type="predicted"/>
<reference evidence="1 2" key="1">
    <citation type="submission" date="2019-07" db="EMBL/GenBank/DDBJ databases">
        <title>Serratia dokdonensis sp. nov., an elicitor of systemic resistance in Nicotiana Tabacum.</title>
        <authorList>
            <person name="Son J.-S."/>
            <person name="Hwang Y.-J."/>
            <person name="Lee S.-Y."/>
            <person name="Ghim S.-Y."/>
        </authorList>
    </citation>
    <scope>NUCLEOTIDE SEQUENCE [LARGE SCALE GENOMIC DNA]</scope>
    <source>
        <strain evidence="1 2">KUDC3025</strain>
    </source>
</reference>
<evidence type="ECO:0000313" key="1">
    <source>
        <dbReference type="EMBL" id="QHA87243.1"/>
    </source>
</evidence>
<sequence length="120" mass="13796">MRTAFHGLSLPRCRRTRRRRGKFQGRPATIPAWEIAIGTTDHSANKARDPPLPHRLDPFYPQTPACGDLFHKIRSFTALCCLSGRSFYIGNRLYPVIHPRILRFIVRIARGSLRFNPESV</sequence>
<dbReference type="EMBL" id="CP041764">
    <property type="protein sequence ID" value="QHA87243.1"/>
    <property type="molecule type" value="Genomic_DNA"/>
</dbReference>
<protein>
    <submittedName>
        <fullName evidence="1">Uncharacterized protein</fullName>
    </submittedName>
</protein>
<keyword evidence="2" id="KW-1185">Reference proteome</keyword>
<organism evidence="1 2">
    <name type="scientific">Serratia rhizosphaerae</name>
    <dbReference type="NCBI Taxonomy" id="2597702"/>
    <lineage>
        <taxon>Bacteria</taxon>
        <taxon>Pseudomonadati</taxon>
        <taxon>Pseudomonadota</taxon>
        <taxon>Gammaproteobacteria</taxon>
        <taxon>Enterobacterales</taxon>
        <taxon>Yersiniaceae</taxon>
        <taxon>Serratia</taxon>
    </lineage>
</organism>
<name>A0ABX6GLS6_9GAMM</name>
<dbReference type="Proteomes" id="UP000430368">
    <property type="component" value="Chromosome"/>
</dbReference>
<accession>A0ABX6GLS6</accession>
<gene>
    <name evidence="1" type="ORF">FO014_09965</name>
</gene>